<sequence>MKATLKKKRLQLNLFTIIFVPITVLGFLSVSNYSYISAQNACTSEINGKSRSQLELELEACNREITEWTETLNKTKAESASFSRDIEILTAKINAAQSTIKSKNIAIANLSKDIAKKQTLISVLDTRITNGRKAIADILRKTNDINSYSLVEAMLSEKSLSEFFVDIDTYASAERALANLFDELRTVKALTESEKTILNQKKEAEASARAALEAAKKEVENDQAEKKNLLIINKNKEKTYAQVLADRQAKAAQIRAVLFPLRDAGAIPFGTALQYAETANKSTGVRPALILAILQQESNLGANVGSCIITNLSSGETRSVNSGTIFSNGIHPTRDLPILQSILSKLGGNPLETKVSCPIIGVPGYGGAMGPAQFIPSTWVLMENKVASSLNKTDPNPWNPQDAIMAMALFLQDIMGSTGDSYVDERTAACRYYSGKTCYGSRGANVGLNYGNNVMSKAANIQKDIDFLQGT</sequence>
<dbReference type="EMBL" id="MHWM01000009">
    <property type="protein sequence ID" value="OHB09154.1"/>
    <property type="molecule type" value="Genomic_DNA"/>
</dbReference>
<protein>
    <submittedName>
        <fullName evidence="3">Uncharacterized protein</fullName>
    </submittedName>
</protein>
<proteinExistence type="predicted"/>
<keyword evidence="2" id="KW-1133">Transmembrane helix</keyword>
<feature type="coiled-coil region" evidence="1">
    <location>
        <begin position="170"/>
        <end position="232"/>
    </location>
</feature>
<gene>
    <name evidence="3" type="ORF">A3I86_01760</name>
</gene>
<name>A0A1G2UIC1_9BACT</name>
<evidence type="ECO:0000313" key="3">
    <source>
        <dbReference type="EMBL" id="OHB09154.1"/>
    </source>
</evidence>
<comment type="caution">
    <text evidence="3">The sequence shown here is derived from an EMBL/GenBank/DDBJ whole genome shotgun (WGS) entry which is preliminary data.</text>
</comment>
<evidence type="ECO:0000256" key="1">
    <source>
        <dbReference type="SAM" id="Coils"/>
    </source>
</evidence>
<dbReference type="Gene3D" id="1.10.530.10">
    <property type="match status" value="1"/>
</dbReference>
<feature type="coiled-coil region" evidence="1">
    <location>
        <begin position="51"/>
        <end position="78"/>
    </location>
</feature>
<keyword evidence="2" id="KW-0812">Transmembrane</keyword>
<dbReference type="InterPro" id="IPR023346">
    <property type="entry name" value="Lysozyme-like_dom_sf"/>
</dbReference>
<feature type="transmembrane region" description="Helical" evidence="2">
    <location>
        <begin position="12"/>
        <end position="35"/>
    </location>
</feature>
<keyword evidence="1" id="KW-0175">Coiled coil</keyword>
<organism evidence="3 4">
    <name type="scientific">Candidatus Zambryskibacteria bacterium RIFCSPLOWO2_02_FULL_39_14</name>
    <dbReference type="NCBI Taxonomy" id="1802769"/>
    <lineage>
        <taxon>Bacteria</taxon>
        <taxon>Candidatus Zambryskiibacteriota</taxon>
    </lineage>
</organism>
<dbReference type="AlphaFoldDB" id="A0A1G2UIC1"/>
<evidence type="ECO:0000313" key="4">
    <source>
        <dbReference type="Proteomes" id="UP000177096"/>
    </source>
</evidence>
<dbReference type="Proteomes" id="UP000177096">
    <property type="component" value="Unassembled WGS sequence"/>
</dbReference>
<accession>A0A1G2UIC1</accession>
<reference evidence="3 4" key="1">
    <citation type="journal article" date="2016" name="Nat. Commun.">
        <title>Thousands of microbial genomes shed light on interconnected biogeochemical processes in an aquifer system.</title>
        <authorList>
            <person name="Anantharaman K."/>
            <person name="Brown C.T."/>
            <person name="Hug L.A."/>
            <person name="Sharon I."/>
            <person name="Castelle C.J."/>
            <person name="Probst A.J."/>
            <person name="Thomas B.C."/>
            <person name="Singh A."/>
            <person name="Wilkins M.J."/>
            <person name="Karaoz U."/>
            <person name="Brodie E.L."/>
            <person name="Williams K.H."/>
            <person name="Hubbard S.S."/>
            <person name="Banfield J.F."/>
        </authorList>
    </citation>
    <scope>NUCLEOTIDE SEQUENCE [LARGE SCALE GENOMIC DNA]</scope>
</reference>
<evidence type="ECO:0000256" key="2">
    <source>
        <dbReference type="SAM" id="Phobius"/>
    </source>
</evidence>
<dbReference type="SUPFAM" id="SSF53955">
    <property type="entry name" value="Lysozyme-like"/>
    <property type="match status" value="1"/>
</dbReference>
<keyword evidence="2" id="KW-0472">Membrane</keyword>
<dbReference type="Gene3D" id="6.10.250.3150">
    <property type="match status" value="1"/>
</dbReference>